<evidence type="ECO:0000313" key="9">
    <source>
        <dbReference type="EMBL" id="TCL67412.1"/>
    </source>
</evidence>
<dbReference type="PANTHER" id="PTHR43661:SF3">
    <property type="entry name" value="D-XYLONATE DEHYDRATASE YAGF-RELATED"/>
    <property type="match status" value="1"/>
</dbReference>
<dbReference type="GO" id="GO:0051537">
    <property type="term" value="F:2 iron, 2 sulfur cluster binding"/>
    <property type="evidence" value="ECO:0007669"/>
    <property type="project" value="UniProtKB-KW"/>
</dbReference>
<proteinExistence type="inferred from homology"/>
<keyword evidence="2" id="KW-0001">2Fe-2S</keyword>
<keyword evidence="3" id="KW-0479">Metal-binding</keyword>
<dbReference type="GO" id="GO:0046872">
    <property type="term" value="F:metal ion binding"/>
    <property type="evidence" value="ECO:0007669"/>
    <property type="project" value="UniProtKB-KW"/>
</dbReference>
<evidence type="ECO:0000259" key="8">
    <source>
        <dbReference type="Pfam" id="PF24877"/>
    </source>
</evidence>
<comment type="caution">
    <text evidence="9">The sequence shown here is derived from an EMBL/GenBank/DDBJ whole genome shotgun (WGS) entry which is preliminary data.</text>
</comment>
<evidence type="ECO:0000256" key="2">
    <source>
        <dbReference type="ARBA" id="ARBA00022714"/>
    </source>
</evidence>
<gene>
    <name evidence="9" type="ORF">EDC14_1014102</name>
</gene>
<feature type="domain" description="Dihydroxy-acid/6-phosphogluconate dehydratase C-terminal" evidence="8">
    <location>
        <begin position="10"/>
        <end position="181"/>
    </location>
</feature>
<keyword evidence="5" id="KW-0411">Iron-sulfur</keyword>
<keyword evidence="10" id="KW-1185">Reference proteome</keyword>
<dbReference type="Gene3D" id="3.50.30.80">
    <property type="entry name" value="IlvD/EDD C-terminal domain-like"/>
    <property type="match status" value="1"/>
</dbReference>
<evidence type="ECO:0000256" key="5">
    <source>
        <dbReference type="ARBA" id="ARBA00023014"/>
    </source>
</evidence>
<organism evidence="9 10">
    <name type="scientific">Hydrogenispora ethanolica</name>
    <dbReference type="NCBI Taxonomy" id="1082276"/>
    <lineage>
        <taxon>Bacteria</taxon>
        <taxon>Bacillati</taxon>
        <taxon>Bacillota</taxon>
        <taxon>Hydrogenispora</taxon>
    </lineage>
</organism>
<dbReference type="Pfam" id="PF24877">
    <property type="entry name" value="ILV_EDD_C"/>
    <property type="match status" value="1"/>
</dbReference>
<comment type="similarity">
    <text evidence="1">Belongs to the IlvD/Edd family.</text>
</comment>
<dbReference type="GO" id="GO:0005829">
    <property type="term" value="C:cytosol"/>
    <property type="evidence" value="ECO:0007669"/>
    <property type="project" value="TreeGrafter"/>
</dbReference>
<dbReference type="FunFam" id="3.50.30.80:FF:000001">
    <property type="entry name" value="Dihydroxy-acid dehydratase"/>
    <property type="match status" value="1"/>
</dbReference>
<keyword evidence="7" id="KW-0028">Amino-acid biosynthesis</keyword>
<keyword evidence="6" id="KW-0456">Lyase</keyword>
<dbReference type="InterPro" id="IPR042096">
    <property type="entry name" value="Dihydro-acid_dehy_C"/>
</dbReference>
<name>A0A4R1RNJ5_HYDET</name>
<dbReference type="GO" id="GO:0009082">
    <property type="term" value="P:branched-chain amino acid biosynthetic process"/>
    <property type="evidence" value="ECO:0007669"/>
    <property type="project" value="UniProtKB-KW"/>
</dbReference>
<dbReference type="SUPFAM" id="SSF52016">
    <property type="entry name" value="LeuD/IlvD-like"/>
    <property type="match status" value="1"/>
</dbReference>
<keyword evidence="7" id="KW-0100">Branched-chain amino acid biosynthesis</keyword>
<keyword evidence="4" id="KW-0408">Iron</keyword>
<evidence type="ECO:0000256" key="4">
    <source>
        <dbReference type="ARBA" id="ARBA00023004"/>
    </source>
</evidence>
<evidence type="ECO:0000256" key="6">
    <source>
        <dbReference type="ARBA" id="ARBA00023239"/>
    </source>
</evidence>
<dbReference type="EMBL" id="SLUN01000014">
    <property type="protein sequence ID" value="TCL67412.1"/>
    <property type="molecule type" value="Genomic_DNA"/>
</dbReference>
<evidence type="ECO:0000256" key="7">
    <source>
        <dbReference type="ARBA" id="ARBA00023304"/>
    </source>
</evidence>
<reference evidence="9 10" key="1">
    <citation type="submission" date="2019-03" db="EMBL/GenBank/DDBJ databases">
        <title>Genomic Encyclopedia of Type Strains, Phase IV (KMG-IV): sequencing the most valuable type-strain genomes for metagenomic binning, comparative biology and taxonomic classification.</title>
        <authorList>
            <person name="Goeker M."/>
        </authorList>
    </citation>
    <scope>NUCLEOTIDE SEQUENCE [LARGE SCALE GENOMIC DNA]</scope>
    <source>
        <strain evidence="9 10">LX-B</strain>
    </source>
</reference>
<dbReference type="GO" id="GO:0016836">
    <property type="term" value="F:hydro-lyase activity"/>
    <property type="evidence" value="ECO:0007669"/>
    <property type="project" value="TreeGrafter"/>
</dbReference>
<accession>A0A4R1RNJ5</accession>
<sequence>MDVAELQHYKYAAVSNQNFVKRGPATVFESEDAAYEAIVENKVQPNDIIIIRNEGPRGSGMPEMFMTTEALASVPELSASVTLITDGRYSGATRGICIGHVAPEAALGGPIALIRTGDLLLVDIPGRRLDVVGFAGKECGPEEMARELEKRRSQWTPPAAARKHGVLRRYFERAAPVSKGAYME</sequence>
<evidence type="ECO:0000256" key="3">
    <source>
        <dbReference type="ARBA" id="ARBA00022723"/>
    </source>
</evidence>
<evidence type="ECO:0000313" key="10">
    <source>
        <dbReference type="Proteomes" id="UP000295008"/>
    </source>
</evidence>
<evidence type="ECO:0000256" key="1">
    <source>
        <dbReference type="ARBA" id="ARBA00006486"/>
    </source>
</evidence>
<dbReference type="Proteomes" id="UP000295008">
    <property type="component" value="Unassembled WGS sequence"/>
</dbReference>
<dbReference type="AlphaFoldDB" id="A0A4R1RNJ5"/>
<dbReference type="PANTHER" id="PTHR43661">
    <property type="entry name" value="D-XYLONATE DEHYDRATASE"/>
    <property type="match status" value="1"/>
</dbReference>
<protein>
    <submittedName>
        <fullName evidence="9">Dehydratase family protein</fullName>
    </submittedName>
</protein>
<dbReference type="InterPro" id="IPR056740">
    <property type="entry name" value="ILV_EDD_C"/>
</dbReference>